<dbReference type="GO" id="GO:0016787">
    <property type="term" value="F:hydrolase activity"/>
    <property type="evidence" value="ECO:0007669"/>
    <property type="project" value="UniProtKB-KW"/>
</dbReference>
<evidence type="ECO:0000313" key="3">
    <source>
        <dbReference type="Proteomes" id="UP000030907"/>
    </source>
</evidence>
<evidence type="ECO:0000313" key="2">
    <source>
        <dbReference type="EMBL" id="AJA09553.1"/>
    </source>
</evidence>
<sequence length="331" mass="37013">MNEMFRISDFPVDIDPVWAGDGSHLPEWFVSALKVPREEGYVEIDGAKAHYFRWGDPSKPKVLMTHGFLAHARCFAFIAPFLAEDYDVVAFDLAGMGDSDMRGRADLLARGGEFREIAEALNMFADGQKPTIIAHSFGSGAALTAVTQWPEAFAGVVVCDLMIMRPALLEEYWNLRRSSPGSGDPDKPSKRYPCYETARKRYILSPPQPVGEPFLLDYMAYHSLRQDGDEWTWKFSTEVFRRSNKPNEWLTMGERLVQAPGRKAIVHGGMSQLFTPESAEYVRELGGGDIPIIAVPEARHHLMLDQPLAFVTALRSILALWDTHTAPPLAA</sequence>
<dbReference type="PANTHER" id="PTHR43798">
    <property type="entry name" value="MONOACYLGLYCEROL LIPASE"/>
    <property type="match status" value="1"/>
</dbReference>
<dbReference type="InterPro" id="IPR000073">
    <property type="entry name" value="AB_hydrolase_1"/>
</dbReference>
<dbReference type="OrthoDB" id="9804723at2"/>
<gene>
    <name evidence="2" type="ORF">SKP52_13325</name>
</gene>
<dbReference type="RefSeq" id="WP_039575348.1">
    <property type="nucleotide sequence ID" value="NZ_CP009122.1"/>
</dbReference>
<feature type="domain" description="AB hydrolase-1" evidence="1">
    <location>
        <begin position="62"/>
        <end position="311"/>
    </location>
</feature>
<dbReference type="Proteomes" id="UP000030907">
    <property type="component" value="Chromosome"/>
</dbReference>
<protein>
    <submittedName>
        <fullName evidence="2">Hydrolase</fullName>
    </submittedName>
</protein>
<dbReference type="HOGENOM" id="CLU_020336_13_5_5"/>
<dbReference type="SUPFAM" id="SSF53474">
    <property type="entry name" value="alpha/beta-Hydrolases"/>
    <property type="match status" value="1"/>
</dbReference>
<keyword evidence="2" id="KW-0378">Hydrolase</keyword>
<dbReference type="InterPro" id="IPR050266">
    <property type="entry name" value="AB_hydrolase_sf"/>
</dbReference>
<dbReference type="Gene3D" id="3.40.50.1820">
    <property type="entry name" value="alpha/beta hydrolase"/>
    <property type="match status" value="1"/>
</dbReference>
<dbReference type="PANTHER" id="PTHR43798:SF33">
    <property type="entry name" value="HYDROLASE, PUTATIVE (AFU_ORTHOLOGUE AFUA_2G14860)-RELATED"/>
    <property type="match status" value="1"/>
</dbReference>
<organism evidence="2 3">
    <name type="scientific">Sphingopyxis fribergensis</name>
    <dbReference type="NCBI Taxonomy" id="1515612"/>
    <lineage>
        <taxon>Bacteria</taxon>
        <taxon>Pseudomonadati</taxon>
        <taxon>Pseudomonadota</taxon>
        <taxon>Alphaproteobacteria</taxon>
        <taxon>Sphingomonadales</taxon>
        <taxon>Sphingomonadaceae</taxon>
        <taxon>Sphingopyxis</taxon>
    </lineage>
</organism>
<dbReference type="AlphaFoldDB" id="A0A0A7PJZ7"/>
<dbReference type="KEGG" id="sphk:SKP52_13325"/>
<keyword evidence="3" id="KW-1185">Reference proteome</keyword>
<dbReference type="EMBL" id="CP009122">
    <property type="protein sequence ID" value="AJA09553.1"/>
    <property type="molecule type" value="Genomic_DNA"/>
</dbReference>
<accession>A0A0A7PJZ7</accession>
<reference evidence="2 3" key="1">
    <citation type="journal article" date="2015" name="Int. J. Syst. Evol. Microbiol.">
        <title>Description of Sphingopyxis fribergensis sp. nov. - a soil bacterium with the ability to degrade styrene and phenylacetic acid.</title>
        <authorList>
            <person name="Oelschlagel M."/>
            <person name="Ruckert C."/>
            <person name="Kalinowski J."/>
            <person name="Schmidt G."/>
            <person name="Schlomann M."/>
            <person name="Tischler D."/>
        </authorList>
    </citation>
    <scope>NUCLEOTIDE SEQUENCE [LARGE SCALE GENOMIC DNA]</scope>
    <source>
        <strain evidence="2 3">Kp5.2</strain>
    </source>
</reference>
<evidence type="ECO:0000259" key="1">
    <source>
        <dbReference type="Pfam" id="PF12697"/>
    </source>
</evidence>
<name>A0A0A7PJZ7_9SPHN</name>
<dbReference type="Pfam" id="PF12697">
    <property type="entry name" value="Abhydrolase_6"/>
    <property type="match status" value="1"/>
</dbReference>
<proteinExistence type="predicted"/>
<dbReference type="InterPro" id="IPR029058">
    <property type="entry name" value="AB_hydrolase_fold"/>
</dbReference>
<dbReference type="STRING" id="1515612.SKP52_13325"/>
<dbReference type="GO" id="GO:0016020">
    <property type="term" value="C:membrane"/>
    <property type="evidence" value="ECO:0007669"/>
    <property type="project" value="TreeGrafter"/>
</dbReference>